<evidence type="ECO:0000313" key="5">
    <source>
        <dbReference type="EMBL" id="CAF3908742.1"/>
    </source>
</evidence>
<dbReference type="EMBL" id="CAJNOW010013170">
    <property type="protein sequence ID" value="CAF1618392.1"/>
    <property type="molecule type" value="Genomic_DNA"/>
</dbReference>
<evidence type="ECO:0000313" key="4">
    <source>
        <dbReference type="EMBL" id="CAF3906495.1"/>
    </source>
</evidence>
<reference evidence="3" key="1">
    <citation type="submission" date="2021-02" db="EMBL/GenBank/DDBJ databases">
        <authorList>
            <person name="Nowell W R."/>
        </authorList>
    </citation>
    <scope>NUCLEOTIDE SEQUENCE</scope>
</reference>
<evidence type="ECO:0000313" key="3">
    <source>
        <dbReference type="EMBL" id="CAF1618392.1"/>
    </source>
</evidence>
<dbReference type="Proteomes" id="UP000681720">
    <property type="component" value="Unassembled WGS sequence"/>
</dbReference>
<organism evidence="3 6">
    <name type="scientific">Rotaria magnacalcarata</name>
    <dbReference type="NCBI Taxonomy" id="392030"/>
    <lineage>
        <taxon>Eukaryota</taxon>
        <taxon>Metazoa</taxon>
        <taxon>Spiralia</taxon>
        <taxon>Gnathifera</taxon>
        <taxon>Rotifera</taxon>
        <taxon>Eurotatoria</taxon>
        <taxon>Bdelloidea</taxon>
        <taxon>Philodinida</taxon>
        <taxon>Philodinidae</taxon>
        <taxon>Rotaria</taxon>
    </lineage>
</organism>
<evidence type="ECO:0000256" key="1">
    <source>
        <dbReference type="SAM" id="MobiDB-lite"/>
    </source>
</evidence>
<dbReference type="Proteomes" id="UP000681967">
    <property type="component" value="Unassembled WGS sequence"/>
</dbReference>
<comment type="caution">
    <text evidence="3">The sequence shown here is derived from an EMBL/GenBank/DDBJ whole genome shotgun (WGS) entry which is preliminary data.</text>
</comment>
<feature type="compositionally biased region" description="Low complexity" evidence="1">
    <location>
        <begin position="118"/>
        <end position="129"/>
    </location>
</feature>
<proteinExistence type="predicted"/>
<dbReference type="EMBL" id="CAJOBH010002482">
    <property type="protein sequence ID" value="CAF3908742.1"/>
    <property type="molecule type" value="Genomic_DNA"/>
</dbReference>
<evidence type="ECO:0000313" key="6">
    <source>
        <dbReference type="Proteomes" id="UP000663834"/>
    </source>
</evidence>
<dbReference type="EMBL" id="CAJOBJ010002004">
    <property type="protein sequence ID" value="CAF3906495.1"/>
    <property type="molecule type" value="Genomic_DNA"/>
</dbReference>
<dbReference type="AlphaFoldDB" id="A0A816C2F7"/>
<feature type="region of interest" description="Disordered" evidence="1">
    <location>
        <begin position="111"/>
        <end position="147"/>
    </location>
</feature>
<evidence type="ECO:0000313" key="2">
    <source>
        <dbReference type="EMBL" id="CAF1183331.1"/>
    </source>
</evidence>
<dbReference type="Proteomes" id="UP000663855">
    <property type="component" value="Unassembled WGS sequence"/>
</dbReference>
<sequence>MVSFCSSSDDQLLTKRLIESSNHPLKCFHRFVNKSEWTNGLDIWSPSETLRKNHCNQRYLDFHHDIGLYLPRYENDNLQKTSIENDLNYLKGIEKIRLPTRLRTLMNKEKNLLKENHSNNSSPDDQPSSIEENQYSNSIQQSKSSDIPSNKIRLSLRQVQSKNSLRENQLKQIRQENYRSVNQEKIKSLLKQQITSLFCRESANINHKRTFIRIPLVEIKHKNFSPKTTSIIDSTLIMERYDKLQRLLISRTTSQATINNRLLNNRQSPLEYQEISAFGLSVTPIDCFTSKNFENSSFEMKLEQENLSFTTPRLTQRVSLRYSTDRNEEDQRILSKNTIQNGFILSSGDFVISNKTSIDEQTQTIRKFYRHHRSSSNNQFERAKASELLPKLVSGKRLHTPISNNRQ</sequence>
<feature type="compositionally biased region" description="Polar residues" evidence="1">
    <location>
        <begin position="130"/>
        <end position="147"/>
    </location>
</feature>
<dbReference type="EMBL" id="CAJNOV010004663">
    <property type="protein sequence ID" value="CAF1183331.1"/>
    <property type="molecule type" value="Genomic_DNA"/>
</dbReference>
<dbReference type="Proteomes" id="UP000663834">
    <property type="component" value="Unassembled WGS sequence"/>
</dbReference>
<protein>
    <submittedName>
        <fullName evidence="3">Uncharacterized protein</fullName>
    </submittedName>
</protein>
<accession>A0A816C2F7</accession>
<name>A0A816C2F7_9BILA</name>
<dbReference type="OrthoDB" id="10009125at2759"/>
<gene>
    <name evidence="5" type="ORF">BYL167_LOCUS8864</name>
    <name evidence="2" type="ORF">CJN711_LOCUS11127</name>
    <name evidence="4" type="ORF">GIL414_LOCUS6832</name>
    <name evidence="3" type="ORF">KQP761_LOCUS24335</name>
</gene>